<dbReference type="HOGENOM" id="CLU_020336_50_5_9"/>
<dbReference type="eggNOG" id="COG1073">
    <property type="taxonomic scope" value="Bacteria"/>
</dbReference>
<keyword evidence="3" id="KW-1185">Reference proteome</keyword>
<protein>
    <recommendedName>
        <fullName evidence="1">AB hydrolase-1 domain-containing protein</fullName>
    </recommendedName>
</protein>
<dbReference type="EMBL" id="ACBZ01000094">
    <property type="protein sequence ID" value="EEG49263.1"/>
    <property type="molecule type" value="Genomic_DNA"/>
</dbReference>
<name>C0CLT8_BLAHS</name>
<dbReference type="AlphaFoldDB" id="C0CLT8"/>
<dbReference type="SUPFAM" id="SSF53474">
    <property type="entry name" value="alpha/beta-Hydrolases"/>
    <property type="match status" value="1"/>
</dbReference>
<sequence>MLLVRDCRNGEIHRKVNKVYKNYDFYIDGGTGMKKKEHYVWVEDAHIFYQVIGQGKPLVLLHGNGENHKYFRSQIQFFRREYQLILIDTRGHGKSSPGYRRWNFGLLAKDVEAVLECLGIEKAAFLGFSDGANLALEVALRSPKRVTSLILVSGNLNPQGMKKGFYLRTKLMYWLYEKIGKINQRACLKWQLYGLMACHPHINERELSRLKVPVLIIAGEKDLIKENHTRHIHNLIPNSDLVLVPGAGHMGIYEKPETYNRMIGKFLKKTVAKIEE</sequence>
<dbReference type="PANTHER" id="PTHR43433">
    <property type="entry name" value="HYDROLASE, ALPHA/BETA FOLD FAMILY PROTEIN"/>
    <property type="match status" value="1"/>
</dbReference>
<evidence type="ECO:0000259" key="1">
    <source>
        <dbReference type="Pfam" id="PF00561"/>
    </source>
</evidence>
<feature type="domain" description="AB hydrolase-1" evidence="1">
    <location>
        <begin position="56"/>
        <end position="176"/>
    </location>
</feature>
<gene>
    <name evidence="2" type="ORF">RUMHYD_01811</name>
</gene>
<organism evidence="2 3">
    <name type="scientific">Blautia hydrogenotrophica (strain DSM 10507 / JCM 14656 / S5a33)</name>
    <name type="common">Ruminococcus hydrogenotrophicus</name>
    <dbReference type="NCBI Taxonomy" id="476272"/>
    <lineage>
        <taxon>Bacteria</taxon>
        <taxon>Bacillati</taxon>
        <taxon>Bacillota</taxon>
        <taxon>Clostridia</taxon>
        <taxon>Lachnospirales</taxon>
        <taxon>Lachnospiraceae</taxon>
        <taxon>Blautia</taxon>
    </lineage>
</organism>
<dbReference type="PANTHER" id="PTHR43433:SF5">
    <property type="entry name" value="AB HYDROLASE-1 DOMAIN-CONTAINING PROTEIN"/>
    <property type="match status" value="1"/>
</dbReference>
<dbReference type="InterPro" id="IPR050471">
    <property type="entry name" value="AB_hydrolase"/>
</dbReference>
<dbReference type="PATRIC" id="fig|476272.21.peg.2188"/>
<comment type="caution">
    <text evidence="2">The sequence shown here is derived from an EMBL/GenBank/DDBJ whole genome shotgun (WGS) entry which is preliminary data.</text>
</comment>
<dbReference type="InterPro" id="IPR000073">
    <property type="entry name" value="AB_hydrolase_1"/>
</dbReference>
<dbReference type="Pfam" id="PF00561">
    <property type="entry name" value="Abhydrolase_1"/>
    <property type="match status" value="1"/>
</dbReference>
<dbReference type="PRINTS" id="PR00111">
    <property type="entry name" value="ABHYDROLASE"/>
</dbReference>
<dbReference type="InterPro" id="IPR029058">
    <property type="entry name" value="AB_hydrolase_fold"/>
</dbReference>
<reference evidence="2 3" key="2">
    <citation type="submission" date="2009-02" db="EMBL/GenBank/DDBJ databases">
        <title>Draft genome sequence of Blautia hydrogenotrophica DSM 10507 (Ruminococcus hydrogenotrophicus DSM 10507).</title>
        <authorList>
            <person name="Sudarsanam P."/>
            <person name="Ley R."/>
            <person name="Guruge J."/>
            <person name="Turnbaugh P.J."/>
            <person name="Mahowald M."/>
            <person name="Liep D."/>
            <person name="Gordon J."/>
        </authorList>
    </citation>
    <scope>NUCLEOTIDE SEQUENCE [LARGE SCALE GENOMIC DNA]</scope>
    <source>
        <strain evidence="3">DSM 10507 / JCM 14656 / S5a33</strain>
    </source>
</reference>
<proteinExistence type="predicted"/>
<reference evidence="2 3" key="1">
    <citation type="submission" date="2009-01" db="EMBL/GenBank/DDBJ databases">
        <authorList>
            <person name="Fulton L."/>
            <person name="Clifton S."/>
            <person name="Fulton B."/>
            <person name="Xu J."/>
            <person name="Minx P."/>
            <person name="Pepin K.H."/>
            <person name="Johnson M."/>
            <person name="Bhonagiri V."/>
            <person name="Nash W.E."/>
            <person name="Mardis E.R."/>
            <person name="Wilson R.K."/>
        </authorList>
    </citation>
    <scope>NUCLEOTIDE SEQUENCE [LARGE SCALE GENOMIC DNA]</scope>
    <source>
        <strain evidence="3">DSM 10507 / JCM 14656 / S5a33</strain>
    </source>
</reference>
<evidence type="ECO:0000313" key="2">
    <source>
        <dbReference type="EMBL" id="EEG49263.1"/>
    </source>
</evidence>
<accession>C0CLT8</accession>
<dbReference type="GO" id="GO:0046503">
    <property type="term" value="P:glycerolipid catabolic process"/>
    <property type="evidence" value="ECO:0007669"/>
    <property type="project" value="TreeGrafter"/>
</dbReference>
<dbReference type="GO" id="GO:0004806">
    <property type="term" value="F:triacylglycerol lipase activity"/>
    <property type="evidence" value="ECO:0007669"/>
    <property type="project" value="TreeGrafter"/>
</dbReference>
<evidence type="ECO:0000313" key="3">
    <source>
        <dbReference type="Proteomes" id="UP000003100"/>
    </source>
</evidence>
<dbReference type="Proteomes" id="UP000003100">
    <property type="component" value="Unassembled WGS sequence"/>
</dbReference>
<dbReference type="Gene3D" id="3.40.50.1820">
    <property type="entry name" value="alpha/beta hydrolase"/>
    <property type="match status" value="1"/>
</dbReference>